<reference evidence="1 2" key="2">
    <citation type="journal article" date="2015" name="PLoS Genet.">
        <title>Common Cell Shape Evolution of Two Nasopharyngeal Pathogens.</title>
        <authorList>
            <person name="Veyrier F.J."/>
            <person name="Biais N."/>
            <person name="Morales P."/>
            <person name="Belkacem N."/>
            <person name="Guilhen C."/>
            <person name="Ranjeva S."/>
            <person name="Sismeiro O."/>
            <person name="Pehau-Arnaudet G."/>
            <person name="Rocha E.P."/>
            <person name="Werts C."/>
            <person name="Taha M.K."/>
            <person name="Boneca I.G."/>
        </authorList>
    </citation>
    <scope>NUCLEOTIDE SEQUENCE [LARGE SCALE GENOMIC DNA]</scope>
    <source>
        <strain evidence="1 2">ATCC 29315</strain>
    </source>
</reference>
<sequence>MDKFVAQQKRAVGTVVNLALNIVADVVGHHNVQIRVNRIGDGGTDGRFVVFAQQQFDCAVGRAAVQRIVFAQRCLRVGIDHQHPESHICQNCSQRRCQRCFTRSPFCGNNCQNNHKNILFYQKHILLKALKVIAPYLS</sequence>
<dbReference type="KEGG" id="nel:NELON_05800"/>
<evidence type="ECO:0000313" key="2">
    <source>
        <dbReference type="Proteomes" id="UP000031392"/>
    </source>
</evidence>
<dbReference type="PATRIC" id="fig|546263.7.peg.1237"/>
<reference evidence="2" key="1">
    <citation type="submission" date="2014-05" db="EMBL/GenBank/DDBJ databases">
        <title>Complete Genome sequence of Neisseria elongata subsp. glycolytica.</title>
        <authorList>
            <person name="Veyrier F.J."/>
            <person name="Taha M.-K."/>
        </authorList>
    </citation>
    <scope>NUCLEOTIDE SEQUENCE [LARGE SCALE GENOMIC DNA]</scope>
    <source>
        <strain evidence="2">ATCC 29315</strain>
    </source>
</reference>
<accession>A0A0B5CQF4</accession>
<evidence type="ECO:0000313" key="1">
    <source>
        <dbReference type="EMBL" id="AJE18451.1"/>
    </source>
</evidence>
<keyword evidence="2" id="KW-1185">Reference proteome</keyword>
<dbReference type="Proteomes" id="UP000031392">
    <property type="component" value="Chromosome"/>
</dbReference>
<protein>
    <submittedName>
        <fullName evidence="1">Uncharacterized protein</fullName>
    </submittedName>
</protein>
<gene>
    <name evidence="1" type="ORF">NELON_05800</name>
</gene>
<dbReference type="EMBL" id="CP007726">
    <property type="protein sequence ID" value="AJE18451.1"/>
    <property type="molecule type" value="Genomic_DNA"/>
</dbReference>
<dbReference type="AlphaFoldDB" id="A0A0B5CQF4"/>
<dbReference type="HOGENOM" id="CLU_1853065_0_0_4"/>
<proteinExistence type="predicted"/>
<organism evidence="1 2">
    <name type="scientific">Neisseria elongata subsp. glycolytica ATCC 29315</name>
    <dbReference type="NCBI Taxonomy" id="546263"/>
    <lineage>
        <taxon>Bacteria</taxon>
        <taxon>Pseudomonadati</taxon>
        <taxon>Pseudomonadota</taxon>
        <taxon>Betaproteobacteria</taxon>
        <taxon>Neisseriales</taxon>
        <taxon>Neisseriaceae</taxon>
        <taxon>Neisseria</taxon>
    </lineage>
</organism>
<name>A0A0B5CQF4_NEIEG</name>